<accession>A0A5B7I6U4</accession>
<reference evidence="1 2" key="1">
    <citation type="submission" date="2019-05" db="EMBL/GenBank/DDBJ databases">
        <title>Another draft genome of Portunus trituberculatus and its Hox gene families provides insights of decapod evolution.</title>
        <authorList>
            <person name="Jeong J.-H."/>
            <person name="Song I."/>
            <person name="Kim S."/>
            <person name="Choi T."/>
            <person name="Kim D."/>
            <person name="Ryu S."/>
            <person name="Kim W."/>
        </authorList>
    </citation>
    <scope>NUCLEOTIDE SEQUENCE [LARGE SCALE GENOMIC DNA]</scope>
    <source>
        <tissue evidence="1">Muscle</tissue>
    </source>
</reference>
<gene>
    <name evidence="1" type="ORF">E2C01_072484</name>
</gene>
<dbReference type="Proteomes" id="UP000324222">
    <property type="component" value="Unassembled WGS sequence"/>
</dbReference>
<comment type="caution">
    <text evidence="1">The sequence shown here is derived from an EMBL/GenBank/DDBJ whole genome shotgun (WGS) entry which is preliminary data.</text>
</comment>
<dbReference type="AlphaFoldDB" id="A0A5B7I6U4"/>
<dbReference type="EMBL" id="VSRR010047337">
    <property type="protein sequence ID" value="MPC78013.1"/>
    <property type="molecule type" value="Genomic_DNA"/>
</dbReference>
<keyword evidence="2" id="KW-1185">Reference proteome</keyword>
<proteinExistence type="predicted"/>
<sequence>MMKLLQHIIVHSFKEKRDKWRYGDRTLYEPRSNPVQYN</sequence>
<evidence type="ECO:0000313" key="1">
    <source>
        <dbReference type="EMBL" id="MPC78013.1"/>
    </source>
</evidence>
<protein>
    <submittedName>
        <fullName evidence="1">Uncharacterized protein</fullName>
    </submittedName>
</protein>
<evidence type="ECO:0000313" key="2">
    <source>
        <dbReference type="Proteomes" id="UP000324222"/>
    </source>
</evidence>
<name>A0A5B7I6U4_PORTR</name>
<organism evidence="1 2">
    <name type="scientific">Portunus trituberculatus</name>
    <name type="common">Swimming crab</name>
    <name type="synonym">Neptunus trituberculatus</name>
    <dbReference type="NCBI Taxonomy" id="210409"/>
    <lineage>
        <taxon>Eukaryota</taxon>
        <taxon>Metazoa</taxon>
        <taxon>Ecdysozoa</taxon>
        <taxon>Arthropoda</taxon>
        <taxon>Crustacea</taxon>
        <taxon>Multicrustacea</taxon>
        <taxon>Malacostraca</taxon>
        <taxon>Eumalacostraca</taxon>
        <taxon>Eucarida</taxon>
        <taxon>Decapoda</taxon>
        <taxon>Pleocyemata</taxon>
        <taxon>Brachyura</taxon>
        <taxon>Eubrachyura</taxon>
        <taxon>Portunoidea</taxon>
        <taxon>Portunidae</taxon>
        <taxon>Portuninae</taxon>
        <taxon>Portunus</taxon>
    </lineage>
</organism>